<keyword evidence="5" id="KW-1185">Reference proteome</keyword>
<dbReference type="InterPro" id="IPR050109">
    <property type="entry name" value="HTH-type_TetR-like_transc_reg"/>
</dbReference>
<comment type="caution">
    <text evidence="4">The sequence shown here is derived from an EMBL/GenBank/DDBJ whole genome shotgun (WGS) entry which is preliminary data.</text>
</comment>
<dbReference type="Proteomes" id="UP001456513">
    <property type="component" value="Unassembled WGS sequence"/>
</dbReference>
<dbReference type="InterPro" id="IPR009057">
    <property type="entry name" value="Homeodomain-like_sf"/>
</dbReference>
<reference evidence="4 5" key="1">
    <citation type="submission" date="2024-03" db="EMBL/GenBank/DDBJ databases">
        <title>Rhodococcus navarretei sp. nov. and Pseudarthrobacter quantumdoti sp. nov., two new species with the ability to biosynthesize Quantum Dots isolated from soil samples at Union Glacier, Antarctica.</title>
        <authorList>
            <person name="Vargas M."/>
        </authorList>
    </citation>
    <scope>NUCLEOTIDE SEQUENCE [LARGE SCALE GENOMIC DNA]</scope>
    <source>
        <strain evidence="4 5">EXRC-4A-4</strain>
    </source>
</reference>
<dbReference type="SUPFAM" id="SSF46689">
    <property type="entry name" value="Homeodomain-like"/>
    <property type="match status" value="1"/>
</dbReference>
<accession>A0ABU9D1D2</accession>
<evidence type="ECO:0000313" key="4">
    <source>
        <dbReference type="EMBL" id="MEK8073414.1"/>
    </source>
</evidence>
<dbReference type="InterPro" id="IPR036271">
    <property type="entry name" value="Tet_transcr_reg_TetR-rel_C_sf"/>
</dbReference>
<evidence type="ECO:0000256" key="2">
    <source>
        <dbReference type="PROSITE-ProRule" id="PRU00335"/>
    </source>
</evidence>
<gene>
    <name evidence="4" type="ORF">AABD04_21440</name>
</gene>
<dbReference type="PANTHER" id="PTHR30055:SF160">
    <property type="entry name" value="TRANSCRIPTIONAL REGULATORY PROTEIN (PROBABLY ASNC-FAMILY)-RELATED"/>
    <property type="match status" value="1"/>
</dbReference>
<organism evidence="4 5">
    <name type="scientific">Rhodococcus navarretei</name>
    <dbReference type="NCBI Taxonomy" id="3128981"/>
    <lineage>
        <taxon>Bacteria</taxon>
        <taxon>Bacillati</taxon>
        <taxon>Actinomycetota</taxon>
        <taxon>Actinomycetes</taxon>
        <taxon>Mycobacteriales</taxon>
        <taxon>Nocardiaceae</taxon>
        <taxon>Rhodococcus</taxon>
    </lineage>
</organism>
<evidence type="ECO:0000256" key="1">
    <source>
        <dbReference type="ARBA" id="ARBA00023125"/>
    </source>
</evidence>
<dbReference type="PROSITE" id="PS50977">
    <property type="entry name" value="HTH_TETR_2"/>
    <property type="match status" value="1"/>
</dbReference>
<feature type="domain" description="HTH tetR-type" evidence="3">
    <location>
        <begin position="19"/>
        <end position="78"/>
    </location>
</feature>
<keyword evidence="1 2" id="KW-0238">DNA-binding</keyword>
<dbReference type="Gene3D" id="1.10.357.10">
    <property type="entry name" value="Tetracycline Repressor, domain 2"/>
    <property type="match status" value="1"/>
</dbReference>
<dbReference type="Pfam" id="PF00440">
    <property type="entry name" value="TetR_N"/>
    <property type="match status" value="1"/>
</dbReference>
<dbReference type="InterPro" id="IPR045823">
    <property type="entry name" value="TetR_C_32"/>
</dbReference>
<name>A0ABU9D1D2_9NOCA</name>
<dbReference type="EMBL" id="JBBPCN010000001">
    <property type="protein sequence ID" value="MEK8073414.1"/>
    <property type="molecule type" value="Genomic_DNA"/>
</dbReference>
<dbReference type="Pfam" id="PF19344">
    <property type="entry name" value="TetR_C_32"/>
    <property type="match status" value="1"/>
</dbReference>
<proteinExistence type="predicted"/>
<dbReference type="InterPro" id="IPR001647">
    <property type="entry name" value="HTH_TetR"/>
</dbReference>
<evidence type="ECO:0000313" key="5">
    <source>
        <dbReference type="Proteomes" id="UP001456513"/>
    </source>
</evidence>
<evidence type="ECO:0000259" key="3">
    <source>
        <dbReference type="PROSITE" id="PS50977"/>
    </source>
</evidence>
<dbReference type="RefSeq" id="WP_341442374.1">
    <property type="nucleotide sequence ID" value="NZ_JBBPCN010000001.1"/>
</dbReference>
<feature type="DNA-binding region" description="H-T-H motif" evidence="2">
    <location>
        <begin position="41"/>
        <end position="60"/>
    </location>
</feature>
<protein>
    <submittedName>
        <fullName evidence="4">TetR/AcrR family transcriptional regulator</fullName>
    </submittedName>
</protein>
<dbReference type="SUPFAM" id="SSF48498">
    <property type="entry name" value="Tetracyclin repressor-like, C-terminal domain"/>
    <property type="match status" value="1"/>
</dbReference>
<sequence>MSVPEKVDGRSHRWRDHRITRRRELLDCTLAAIRRHGHDIGMDDIAAANSVSKTVLYKHFADKKGLADAAMARYVETALVPRIRDTISEDLDEYHLTRAVIAAYVTTVATDPEIYIYVHANNAVGGNQDIVTASEELIAELLSTVIADRFREREFSTAGSMPIAFAMIGAVRLASHWWMFDRTMSADELIDYLTMMVWGGIAGIARAAGSAATFTSSPHSLVAEPRGFSREA</sequence>
<dbReference type="PANTHER" id="PTHR30055">
    <property type="entry name" value="HTH-TYPE TRANSCRIPTIONAL REGULATOR RUTR"/>
    <property type="match status" value="1"/>
</dbReference>